<name>A0A645FI82_9ZZZZ</name>
<proteinExistence type="predicted"/>
<comment type="caution">
    <text evidence="1">The sequence shown here is derived from an EMBL/GenBank/DDBJ whole genome shotgun (WGS) entry which is preliminary data.</text>
</comment>
<evidence type="ECO:0000313" key="1">
    <source>
        <dbReference type="EMBL" id="MPN13670.1"/>
    </source>
</evidence>
<gene>
    <name evidence="1" type="ORF">SDC9_160993</name>
</gene>
<organism evidence="1">
    <name type="scientific">bioreactor metagenome</name>
    <dbReference type="NCBI Taxonomy" id="1076179"/>
    <lineage>
        <taxon>unclassified sequences</taxon>
        <taxon>metagenomes</taxon>
        <taxon>ecological metagenomes</taxon>
    </lineage>
</organism>
<dbReference type="AlphaFoldDB" id="A0A645FI82"/>
<sequence length="160" mass="16860">MSARAGDGDGVGAVRCAGLREDCAVRCVEGDRLAFLDAAERNVKGVAAVLCALPGDDGKRVCVSQSERSALACGRFADGLELDDAFGFLLDGSGRFRLIGKLERLQKRFGCRAGGFQRKNADECSREDASDQRQSFLASFPFCTGMKPVAVCASVGLNGA</sequence>
<reference evidence="1" key="1">
    <citation type="submission" date="2019-08" db="EMBL/GenBank/DDBJ databases">
        <authorList>
            <person name="Kucharzyk K."/>
            <person name="Murdoch R.W."/>
            <person name="Higgins S."/>
            <person name="Loffler F."/>
        </authorList>
    </citation>
    <scope>NUCLEOTIDE SEQUENCE</scope>
</reference>
<accession>A0A645FI82</accession>
<protein>
    <submittedName>
        <fullName evidence="1">Uncharacterized protein</fullName>
    </submittedName>
</protein>
<dbReference type="EMBL" id="VSSQ01060192">
    <property type="protein sequence ID" value="MPN13670.1"/>
    <property type="molecule type" value="Genomic_DNA"/>
</dbReference>